<organism evidence="1 2">
    <name type="scientific">Araneus ventricosus</name>
    <name type="common">Orbweaver spider</name>
    <name type="synonym">Epeira ventricosa</name>
    <dbReference type="NCBI Taxonomy" id="182803"/>
    <lineage>
        <taxon>Eukaryota</taxon>
        <taxon>Metazoa</taxon>
        <taxon>Ecdysozoa</taxon>
        <taxon>Arthropoda</taxon>
        <taxon>Chelicerata</taxon>
        <taxon>Arachnida</taxon>
        <taxon>Araneae</taxon>
        <taxon>Araneomorphae</taxon>
        <taxon>Entelegynae</taxon>
        <taxon>Araneoidea</taxon>
        <taxon>Araneidae</taxon>
        <taxon>Araneus</taxon>
    </lineage>
</organism>
<reference evidence="1 2" key="1">
    <citation type="journal article" date="2019" name="Sci. Rep.">
        <title>Orb-weaving spider Araneus ventricosus genome elucidates the spidroin gene catalogue.</title>
        <authorList>
            <person name="Kono N."/>
            <person name="Nakamura H."/>
            <person name="Ohtoshi R."/>
            <person name="Moran D.A.P."/>
            <person name="Shinohara A."/>
            <person name="Yoshida Y."/>
            <person name="Fujiwara M."/>
            <person name="Mori M."/>
            <person name="Tomita M."/>
            <person name="Arakawa K."/>
        </authorList>
    </citation>
    <scope>NUCLEOTIDE SEQUENCE [LARGE SCALE GENOMIC DNA]</scope>
</reference>
<dbReference type="Proteomes" id="UP000499080">
    <property type="component" value="Unassembled WGS sequence"/>
</dbReference>
<name>A0A4Y2M952_ARAVE</name>
<gene>
    <name evidence="1" type="ORF">AVEN_53530_1</name>
</gene>
<sequence length="91" mass="10008">MEVIDPNLGDYFCDKKKVPENTRILALSLLEIEFGDSTGIFHVTLCPVGKAINTELKTREDSIFEALSVMRAGKLVNLALLKLLSVCAVNL</sequence>
<evidence type="ECO:0000313" key="2">
    <source>
        <dbReference type="Proteomes" id="UP000499080"/>
    </source>
</evidence>
<evidence type="ECO:0000313" key="1">
    <source>
        <dbReference type="EMBL" id="GBN23638.1"/>
    </source>
</evidence>
<proteinExistence type="predicted"/>
<keyword evidence="2" id="KW-1185">Reference proteome</keyword>
<comment type="caution">
    <text evidence="1">The sequence shown here is derived from an EMBL/GenBank/DDBJ whole genome shotgun (WGS) entry which is preliminary data.</text>
</comment>
<accession>A0A4Y2M952</accession>
<dbReference type="EMBL" id="BGPR01007020">
    <property type="protein sequence ID" value="GBN23638.1"/>
    <property type="molecule type" value="Genomic_DNA"/>
</dbReference>
<dbReference type="AlphaFoldDB" id="A0A4Y2M952"/>
<protein>
    <submittedName>
        <fullName evidence="1">Uncharacterized protein</fullName>
    </submittedName>
</protein>